<evidence type="ECO:0000313" key="2">
    <source>
        <dbReference type="Proteomes" id="UP001186974"/>
    </source>
</evidence>
<organism evidence="1 2">
    <name type="scientific">Coniosporium uncinatum</name>
    <dbReference type="NCBI Taxonomy" id="93489"/>
    <lineage>
        <taxon>Eukaryota</taxon>
        <taxon>Fungi</taxon>
        <taxon>Dikarya</taxon>
        <taxon>Ascomycota</taxon>
        <taxon>Pezizomycotina</taxon>
        <taxon>Dothideomycetes</taxon>
        <taxon>Dothideomycetes incertae sedis</taxon>
        <taxon>Coniosporium</taxon>
    </lineage>
</organism>
<feature type="non-terminal residue" evidence="1">
    <location>
        <position position="1"/>
    </location>
</feature>
<accession>A0ACC3DI97</accession>
<evidence type="ECO:0000313" key="1">
    <source>
        <dbReference type="EMBL" id="KAK3076414.1"/>
    </source>
</evidence>
<comment type="caution">
    <text evidence="1">The sequence shown here is derived from an EMBL/GenBank/DDBJ whole genome shotgun (WGS) entry which is preliminary data.</text>
</comment>
<gene>
    <name evidence="1" type="ORF">LTS18_013106</name>
</gene>
<protein>
    <submittedName>
        <fullName evidence="1">Uncharacterized protein</fullName>
    </submittedName>
</protein>
<proteinExistence type="predicted"/>
<keyword evidence="2" id="KW-1185">Reference proteome</keyword>
<dbReference type="EMBL" id="JAWDJW010004002">
    <property type="protein sequence ID" value="KAK3076414.1"/>
    <property type="molecule type" value="Genomic_DNA"/>
</dbReference>
<sequence>TIGLRHEPMLLVPAQLLPCAINGAIAASALPFLLPRVPIWAILAAAMFFFSLTMLLLAVTPVDQTYWAMTFPTTLLASIGPELSFTSASIIVSNQVRGEHQGAAGSFVNTVVNYSVGMGLAFAANLEKAVNSDGSQTLKGYRAAWWLGMAFAAVGVVLTVLFRKRM</sequence>
<name>A0ACC3DI97_9PEZI</name>
<reference evidence="1" key="1">
    <citation type="submission" date="2024-09" db="EMBL/GenBank/DDBJ databases">
        <title>Black Yeasts Isolated from many extreme environments.</title>
        <authorList>
            <person name="Coleine C."/>
            <person name="Stajich J.E."/>
            <person name="Selbmann L."/>
        </authorList>
    </citation>
    <scope>NUCLEOTIDE SEQUENCE</scope>
    <source>
        <strain evidence="1">CCFEE 5737</strain>
    </source>
</reference>
<dbReference type="Proteomes" id="UP001186974">
    <property type="component" value="Unassembled WGS sequence"/>
</dbReference>